<dbReference type="Gene3D" id="2.40.128.630">
    <property type="match status" value="1"/>
</dbReference>
<evidence type="ECO:0000256" key="1">
    <source>
        <dbReference type="ARBA" id="ARBA00022679"/>
    </source>
</evidence>
<dbReference type="PROSITE" id="PS00107">
    <property type="entry name" value="PROTEIN_KINASE_ATP"/>
    <property type="match status" value="1"/>
</dbReference>
<comment type="caution">
    <text evidence="8">The sequence shown here is derived from an EMBL/GenBank/DDBJ whole genome shotgun (WGS) entry which is preliminary data.</text>
</comment>
<keyword evidence="4 5" id="KW-0067">ATP-binding</keyword>
<dbReference type="PANTHER" id="PTHR43289">
    <property type="entry name" value="MITOGEN-ACTIVATED PROTEIN KINASE KINASE KINASE 20-RELATED"/>
    <property type="match status" value="1"/>
</dbReference>
<dbReference type="EMBL" id="WPNZ01000009">
    <property type="protein sequence ID" value="MVO86777.1"/>
    <property type="molecule type" value="Genomic_DNA"/>
</dbReference>
<evidence type="ECO:0000256" key="3">
    <source>
        <dbReference type="ARBA" id="ARBA00022777"/>
    </source>
</evidence>
<dbReference type="CDD" id="cd14014">
    <property type="entry name" value="STKc_PknB_like"/>
    <property type="match status" value="1"/>
</dbReference>
<proteinExistence type="predicted"/>
<dbReference type="InterPro" id="IPR008271">
    <property type="entry name" value="Ser/Thr_kinase_AS"/>
</dbReference>
<dbReference type="Pfam" id="PF13360">
    <property type="entry name" value="PQQ_2"/>
    <property type="match status" value="2"/>
</dbReference>
<reference evidence="8 9" key="1">
    <citation type="submission" date="2019-11" db="EMBL/GenBank/DDBJ databases">
        <title>Streptomyces typhae sp. nov., a novel endophytic actinomycete isolated from the root of cattail pollen (Typha angustifolia L.).</title>
        <authorList>
            <person name="Peng C."/>
        </authorList>
    </citation>
    <scope>NUCLEOTIDE SEQUENCE [LARGE SCALE GENOMIC DNA]</scope>
    <source>
        <strain evidence="9">p1417</strain>
    </source>
</reference>
<keyword evidence="9" id="KW-1185">Reference proteome</keyword>
<feature type="region of interest" description="Disordered" evidence="6">
    <location>
        <begin position="472"/>
        <end position="498"/>
    </location>
</feature>
<keyword evidence="3" id="KW-0418">Kinase</keyword>
<organism evidence="8 9">
    <name type="scientific">Streptomyces typhae</name>
    <dbReference type="NCBI Taxonomy" id="2681492"/>
    <lineage>
        <taxon>Bacteria</taxon>
        <taxon>Bacillati</taxon>
        <taxon>Actinomycetota</taxon>
        <taxon>Actinomycetes</taxon>
        <taxon>Kitasatosporales</taxon>
        <taxon>Streptomycetaceae</taxon>
        <taxon>Streptomyces</taxon>
    </lineage>
</organism>
<evidence type="ECO:0000256" key="5">
    <source>
        <dbReference type="PROSITE-ProRule" id="PRU10141"/>
    </source>
</evidence>
<dbReference type="InterPro" id="IPR011047">
    <property type="entry name" value="Quinoprotein_ADH-like_sf"/>
</dbReference>
<feature type="compositionally biased region" description="Low complexity" evidence="6">
    <location>
        <begin position="287"/>
        <end position="308"/>
    </location>
</feature>
<evidence type="ECO:0000256" key="4">
    <source>
        <dbReference type="ARBA" id="ARBA00022840"/>
    </source>
</evidence>
<dbReference type="RefSeq" id="WP_343041076.1">
    <property type="nucleotide sequence ID" value="NZ_WPNZ01000009.1"/>
</dbReference>
<dbReference type="SUPFAM" id="SSF50998">
    <property type="entry name" value="Quinoprotein alcohol dehydrogenase-like"/>
    <property type="match status" value="2"/>
</dbReference>
<dbReference type="GO" id="GO:0004674">
    <property type="term" value="F:protein serine/threonine kinase activity"/>
    <property type="evidence" value="ECO:0007669"/>
    <property type="project" value="TreeGrafter"/>
</dbReference>
<dbReference type="InterPro" id="IPR000719">
    <property type="entry name" value="Prot_kinase_dom"/>
</dbReference>
<dbReference type="InterPro" id="IPR018391">
    <property type="entry name" value="PQQ_b-propeller_rpt"/>
</dbReference>
<dbReference type="AlphaFoldDB" id="A0A6L6WZ93"/>
<feature type="domain" description="Protein kinase" evidence="7">
    <location>
        <begin position="14"/>
        <end position="266"/>
    </location>
</feature>
<keyword evidence="2 5" id="KW-0547">Nucleotide-binding</keyword>
<dbReference type="GO" id="GO:0005524">
    <property type="term" value="F:ATP binding"/>
    <property type="evidence" value="ECO:0007669"/>
    <property type="project" value="UniProtKB-UniRule"/>
</dbReference>
<dbReference type="InterPro" id="IPR017441">
    <property type="entry name" value="Protein_kinase_ATP_BS"/>
</dbReference>
<dbReference type="Gene3D" id="1.10.510.10">
    <property type="entry name" value="Transferase(Phosphotransferase) domain 1"/>
    <property type="match status" value="1"/>
</dbReference>
<dbReference type="PROSITE" id="PS50011">
    <property type="entry name" value="PROTEIN_KINASE_DOM"/>
    <property type="match status" value="1"/>
</dbReference>
<dbReference type="InterPro" id="IPR011009">
    <property type="entry name" value="Kinase-like_dom_sf"/>
</dbReference>
<evidence type="ECO:0000313" key="9">
    <source>
        <dbReference type="Proteomes" id="UP000483802"/>
    </source>
</evidence>
<gene>
    <name evidence="8" type="ORF">GPA10_18945</name>
</gene>
<sequence length="806" mass="82063">MSLRSGDPEEIGGYPVEARLGSGGMGTVFLGRTASGRPVAIKLIHQQFADDDEFRTRFRQEVAAARRVSGAFTAAVVDADPEATHPWMATAYIEGPTLAQRIAQGGPIGGADLRSLAIGLAEALRDIHRADVVHRDLKPSNVVLSPEGPRVIDFGISRAADQQTLTMTGRVIGTPPFMSPEQLQNPRGVGPSSDVFSFATLLVYASTGQGPFDADSPYMTAYQVVHEAPALGDVPPALRVVVEPCLAKDPAARPSVDELLVLLRDLPAELAVVTGGSRTRDTETQVGRDTGATPAPAARAFSPAARGAVQSTSPSATGPAARSARRRWRPVLAAVAAVAVIGAGLALLSRASDDDTDKDPDGKGRTVAASRQALPDGFRPWRQNVPAGRAKIPDEVRCVTHGDSAYCGGGGMVATRVRVADGKRLWEVDGPGVPVQDTYIAGLAGTGGAGAGSGTGTGAGAASGTGAGTGTGTGAGTGTGDAGPGVDKGSHPAAAGNSAKSSAPVVIAYRFAAQGGGGQDEVVALDSARGKELWSAPFSAQSSAVAGPGAPDAVMVGSAVLTTDAAGTAVQAHDARSGRTLWTYPFPAGSQCAPLAAGARAYLMCVPKSQIATGGPQRATVRVVDLDSGEPGRSFSLEGPVVALGAQHGQLVLVRQRVGRLDVVEYEAVLRLDAAHGKVTTSRLGTPYGGTPLLIDGTVYFTQQSGRVSAVAAATGRLKWARHTGVEGTSGPTAGPGALYFASSGGRVAALSPRDGRRQWTSDPQVDGVGSAGTSPRVAFAGRVALVSGSGNLLYAFDTEKPPKSE</sequence>
<evidence type="ECO:0000256" key="2">
    <source>
        <dbReference type="ARBA" id="ARBA00022741"/>
    </source>
</evidence>
<feature type="binding site" evidence="5">
    <location>
        <position position="42"/>
    </location>
    <ligand>
        <name>ATP</name>
        <dbReference type="ChEBI" id="CHEBI:30616"/>
    </ligand>
</feature>
<evidence type="ECO:0000259" key="7">
    <source>
        <dbReference type="PROSITE" id="PS50011"/>
    </source>
</evidence>
<name>A0A6L6WZ93_9ACTN</name>
<dbReference type="PROSITE" id="PS00108">
    <property type="entry name" value="PROTEIN_KINASE_ST"/>
    <property type="match status" value="1"/>
</dbReference>
<dbReference type="InterPro" id="IPR002372">
    <property type="entry name" value="PQQ_rpt_dom"/>
</dbReference>
<dbReference type="Gene3D" id="3.30.200.20">
    <property type="entry name" value="Phosphorylase Kinase, domain 1"/>
    <property type="match status" value="1"/>
</dbReference>
<feature type="region of interest" description="Disordered" evidence="6">
    <location>
        <begin position="351"/>
        <end position="371"/>
    </location>
</feature>
<evidence type="ECO:0000313" key="8">
    <source>
        <dbReference type="EMBL" id="MVO86777.1"/>
    </source>
</evidence>
<keyword evidence="1" id="KW-0808">Transferase</keyword>
<accession>A0A6L6WZ93</accession>
<evidence type="ECO:0000256" key="6">
    <source>
        <dbReference type="SAM" id="MobiDB-lite"/>
    </source>
</evidence>
<feature type="compositionally biased region" description="Gly residues" evidence="6">
    <location>
        <begin position="472"/>
        <end position="483"/>
    </location>
</feature>
<protein>
    <submittedName>
        <fullName evidence="8">PQQ-binding-like beta-propeller repeat protein</fullName>
    </submittedName>
</protein>
<feature type="region of interest" description="Disordered" evidence="6">
    <location>
        <begin position="752"/>
        <end position="774"/>
    </location>
</feature>
<dbReference type="Pfam" id="PF00069">
    <property type="entry name" value="Pkinase"/>
    <property type="match status" value="1"/>
</dbReference>
<dbReference type="InterPro" id="IPR015943">
    <property type="entry name" value="WD40/YVTN_repeat-like_dom_sf"/>
</dbReference>
<dbReference type="PANTHER" id="PTHR43289:SF34">
    <property type="entry name" value="SERINE_THREONINE-PROTEIN KINASE YBDM-RELATED"/>
    <property type="match status" value="1"/>
</dbReference>
<feature type="region of interest" description="Disordered" evidence="6">
    <location>
        <begin position="276"/>
        <end position="322"/>
    </location>
</feature>
<dbReference type="SMART" id="SM00220">
    <property type="entry name" value="S_TKc"/>
    <property type="match status" value="1"/>
</dbReference>
<dbReference type="Proteomes" id="UP000483802">
    <property type="component" value="Unassembled WGS sequence"/>
</dbReference>
<dbReference type="SUPFAM" id="SSF56112">
    <property type="entry name" value="Protein kinase-like (PK-like)"/>
    <property type="match status" value="1"/>
</dbReference>
<dbReference type="Gene3D" id="2.130.10.10">
    <property type="entry name" value="YVTN repeat-like/Quinoprotein amine dehydrogenase"/>
    <property type="match status" value="1"/>
</dbReference>
<dbReference type="SMART" id="SM00564">
    <property type="entry name" value="PQQ"/>
    <property type="match status" value="4"/>
</dbReference>